<sequence>GTAAAIALLSEVRPPVAGAILLAPFTSMLRVVLWKRNCFNKPFERSKSCVDKFRCIEKIPLVRVPVLVCHGKEDVVVPIEHGQAIYEKVPDKVPPLWIPKAGHLNILDYPELWSRIRHFLF</sequence>
<dbReference type="PANTHER" id="PTHR12277">
    <property type="entry name" value="ALPHA/BETA HYDROLASE DOMAIN-CONTAINING PROTEIN"/>
    <property type="match status" value="1"/>
</dbReference>
<dbReference type="AlphaFoldDB" id="A0AAN5CQX0"/>
<gene>
    <name evidence="2" type="ORF">PMAYCL1PPCAC_19012</name>
</gene>
<comment type="caution">
    <text evidence="2">The sequence shown here is derived from an EMBL/GenBank/DDBJ whole genome shotgun (WGS) entry which is preliminary data.</text>
</comment>
<keyword evidence="1" id="KW-0472">Membrane</keyword>
<keyword evidence="1" id="KW-1133">Transmembrane helix</keyword>
<dbReference type="GO" id="GO:0008474">
    <property type="term" value="F:palmitoyl-(protein) hydrolase activity"/>
    <property type="evidence" value="ECO:0007669"/>
    <property type="project" value="TreeGrafter"/>
</dbReference>
<evidence type="ECO:0008006" key="4">
    <source>
        <dbReference type="Google" id="ProtNLM"/>
    </source>
</evidence>
<dbReference type="Proteomes" id="UP001328107">
    <property type="component" value="Unassembled WGS sequence"/>
</dbReference>
<accession>A0AAN5CQX0</accession>
<dbReference type="EMBL" id="BTRK01000004">
    <property type="protein sequence ID" value="GMR48817.1"/>
    <property type="molecule type" value="Genomic_DNA"/>
</dbReference>
<protein>
    <recommendedName>
        <fullName evidence="4">Hydrolase</fullName>
    </recommendedName>
</protein>
<proteinExistence type="predicted"/>
<dbReference type="PANTHER" id="PTHR12277:SF81">
    <property type="entry name" value="PROTEIN ABHD13"/>
    <property type="match status" value="1"/>
</dbReference>
<dbReference type="Gene3D" id="3.40.50.1820">
    <property type="entry name" value="alpha/beta hydrolase"/>
    <property type="match status" value="1"/>
</dbReference>
<keyword evidence="3" id="KW-1185">Reference proteome</keyword>
<reference evidence="3" key="1">
    <citation type="submission" date="2022-10" db="EMBL/GenBank/DDBJ databases">
        <title>Genome assembly of Pristionchus species.</title>
        <authorList>
            <person name="Yoshida K."/>
            <person name="Sommer R.J."/>
        </authorList>
    </citation>
    <scope>NUCLEOTIDE SEQUENCE [LARGE SCALE GENOMIC DNA]</scope>
    <source>
        <strain evidence="3">RS5460</strain>
    </source>
</reference>
<dbReference type="InterPro" id="IPR029058">
    <property type="entry name" value="AB_hydrolase_fold"/>
</dbReference>
<organism evidence="2 3">
    <name type="scientific">Pristionchus mayeri</name>
    <dbReference type="NCBI Taxonomy" id="1317129"/>
    <lineage>
        <taxon>Eukaryota</taxon>
        <taxon>Metazoa</taxon>
        <taxon>Ecdysozoa</taxon>
        <taxon>Nematoda</taxon>
        <taxon>Chromadorea</taxon>
        <taxon>Rhabditida</taxon>
        <taxon>Rhabditina</taxon>
        <taxon>Diplogasteromorpha</taxon>
        <taxon>Diplogasteroidea</taxon>
        <taxon>Neodiplogasteridae</taxon>
        <taxon>Pristionchus</taxon>
    </lineage>
</organism>
<feature type="non-terminal residue" evidence="2">
    <location>
        <position position="121"/>
    </location>
</feature>
<name>A0AAN5CQX0_9BILA</name>
<dbReference type="GO" id="GO:0005886">
    <property type="term" value="C:plasma membrane"/>
    <property type="evidence" value="ECO:0007669"/>
    <property type="project" value="TreeGrafter"/>
</dbReference>
<feature type="non-terminal residue" evidence="2">
    <location>
        <position position="1"/>
    </location>
</feature>
<dbReference type="GO" id="GO:0010008">
    <property type="term" value="C:endosome membrane"/>
    <property type="evidence" value="ECO:0007669"/>
    <property type="project" value="TreeGrafter"/>
</dbReference>
<evidence type="ECO:0000313" key="2">
    <source>
        <dbReference type="EMBL" id="GMR48817.1"/>
    </source>
</evidence>
<evidence type="ECO:0000313" key="3">
    <source>
        <dbReference type="Proteomes" id="UP001328107"/>
    </source>
</evidence>
<feature type="transmembrane region" description="Helical" evidence="1">
    <location>
        <begin position="16"/>
        <end position="33"/>
    </location>
</feature>
<keyword evidence="1" id="KW-0812">Transmembrane</keyword>
<dbReference type="SUPFAM" id="SSF53474">
    <property type="entry name" value="alpha/beta-Hydrolases"/>
    <property type="match status" value="1"/>
</dbReference>
<evidence type="ECO:0000256" key="1">
    <source>
        <dbReference type="SAM" id="Phobius"/>
    </source>
</evidence>